<proteinExistence type="predicted"/>
<sequence length="78" mass="8730">MSIHDELRQVEKDLARLRAEAAGLREQVGEIGPTDAAERSALISMADQQEGLADELEERRESLLRRIADNDRVNAQDS</sequence>
<dbReference type="EMBL" id="BSEV01000034">
    <property type="protein sequence ID" value="GLK14594.1"/>
    <property type="molecule type" value="Genomic_DNA"/>
</dbReference>
<evidence type="ECO:0000313" key="3">
    <source>
        <dbReference type="Proteomes" id="UP001143474"/>
    </source>
</evidence>
<dbReference type="Proteomes" id="UP001143474">
    <property type="component" value="Unassembled WGS sequence"/>
</dbReference>
<name>A0A9W6IBD9_9ACTN</name>
<keyword evidence="1" id="KW-0175">Coiled coil</keyword>
<reference evidence="2" key="2">
    <citation type="submission" date="2023-01" db="EMBL/GenBank/DDBJ databases">
        <authorList>
            <person name="Sun Q."/>
            <person name="Evtushenko L."/>
        </authorList>
    </citation>
    <scope>NUCLEOTIDE SEQUENCE</scope>
    <source>
        <strain evidence="2">VKM Ac-2007</strain>
    </source>
</reference>
<evidence type="ECO:0000313" key="2">
    <source>
        <dbReference type="EMBL" id="GLK14594.1"/>
    </source>
</evidence>
<accession>A0A9W6IBD9</accession>
<dbReference type="RefSeq" id="WP_271222828.1">
    <property type="nucleotide sequence ID" value="NZ_BAAAVD010000019.1"/>
</dbReference>
<keyword evidence="3" id="KW-1185">Reference proteome</keyword>
<reference evidence="2" key="1">
    <citation type="journal article" date="2014" name="Int. J. Syst. Evol. Microbiol.">
        <title>Complete genome sequence of Corynebacterium casei LMG S-19264T (=DSM 44701T), isolated from a smear-ripened cheese.</title>
        <authorList>
            <consortium name="US DOE Joint Genome Institute (JGI-PGF)"/>
            <person name="Walter F."/>
            <person name="Albersmeier A."/>
            <person name="Kalinowski J."/>
            <person name="Ruckert C."/>
        </authorList>
    </citation>
    <scope>NUCLEOTIDE SEQUENCE</scope>
    <source>
        <strain evidence="2">VKM Ac-2007</strain>
    </source>
</reference>
<comment type="caution">
    <text evidence="2">The sequence shown here is derived from an EMBL/GenBank/DDBJ whole genome shotgun (WGS) entry which is preliminary data.</text>
</comment>
<organism evidence="2 3">
    <name type="scientific">Streptosporangium carneum</name>
    <dbReference type="NCBI Taxonomy" id="47481"/>
    <lineage>
        <taxon>Bacteria</taxon>
        <taxon>Bacillati</taxon>
        <taxon>Actinomycetota</taxon>
        <taxon>Actinomycetes</taxon>
        <taxon>Streptosporangiales</taxon>
        <taxon>Streptosporangiaceae</taxon>
        <taxon>Streptosporangium</taxon>
    </lineage>
</organism>
<gene>
    <name evidence="2" type="ORF">GCM10017600_80060</name>
</gene>
<evidence type="ECO:0000256" key="1">
    <source>
        <dbReference type="SAM" id="Coils"/>
    </source>
</evidence>
<protein>
    <submittedName>
        <fullName evidence="2">Uncharacterized protein</fullName>
    </submittedName>
</protein>
<feature type="coiled-coil region" evidence="1">
    <location>
        <begin position="7"/>
        <end position="73"/>
    </location>
</feature>
<dbReference type="AlphaFoldDB" id="A0A9W6IBD9"/>